<accession>A0A9P0PLW0</accession>
<evidence type="ECO:0000313" key="2">
    <source>
        <dbReference type="Proteomes" id="UP001152888"/>
    </source>
</evidence>
<protein>
    <submittedName>
        <fullName evidence="1">Uncharacterized protein</fullName>
    </submittedName>
</protein>
<evidence type="ECO:0000313" key="1">
    <source>
        <dbReference type="EMBL" id="CAH1991089.1"/>
    </source>
</evidence>
<proteinExistence type="predicted"/>
<comment type="caution">
    <text evidence="1">The sequence shown here is derived from an EMBL/GenBank/DDBJ whole genome shotgun (WGS) entry which is preliminary data.</text>
</comment>
<organism evidence="1 2">
    <name type="scientific">Acanthoscelides obtectus</name>
    <name type="common">Bean weevil</name>
    <name type="synonym">Bruchus obtectus</name>
    <dbReference type="NCBI Taxonomy" id="200917"/>
    <lineage>
        <taxon>Eukaryota</taxon>
        <taxon>Metazoa</taxon>
        <taxon>Ecdysozoa</taxon>
        <taxon>Arthropoda</taxon>
        <taxon>Hexapoda</taxon>
        <taxon>Insecta</taxon>
        <taxon>Pterygota</taxon>
        <taxon>Neoptera</taxon>
        <taxon>Endopterygota</taxon>
        <taxon>Coleoptera</taxon>
        <taxon>Polyphaga</taxon>
        <taxon>Cucujiformia</taxon>
        <taxon>Chrysomeloidea</taxon>
        <taxon>Chrysomelidae</taxon>
        <taxon>Bruchinae</taxon>
        <taxon>Bruchini</taxon>
        <taxon>Acanthoscelides</taxon>
    </lineage>
</organism>
<dbReference type="Proteomes" id="UP001152888">
    <property type="component" value="Unassembled WGS sequence"/>
</dbReference>
<dbReference type="AlphaFoldDB" id="A0A9P0PLW0"/>
<dbReference type="OrthoDB" id="5872915at2759"/>
<name>A0A9P0PLW0_ACAOB</name>
<reference evidence="1" key="1">
    <citation type="submission" date="2022-03" db="EMBL/GenBank/DDBJ databases">
        <authorList>
            <person name="Sayadi A."/>
        </authorList>
    </citation>
    <scope>NUCLEOTIDE SEQUENCE</scope>
</reference>
<keyword evidence="2" id="KW-1185">Reference proteome</keyword>
<sequence length="45" mass="5228">MITVRSVVVSNRSSLQICLRFLAYFHRSLQTARRVANTCIYILIN</sequence>
<dbReference type="EMBL" id="CAKOFQ010007104">
    <property type="protein sequence ID" value="CAH1991089.1"/>
    <property type="molecule type" value="Genomic_DNA"/>
</dbReference>
<gene>
    <name evidence="1" type="ORF">ACAOBT_LOCUS20060</name>
</gene>